<evidence type="ECO:0000256" key="8">
    <source>
        <dbReference type="ARBA" id="ARBA00023283"/>
    </source>
</evidence>
<protein>
    <recommendedName>
        <fullName evidence="12">Gonadoliberin</fullName>
    </recommendedName>
</protein>
<reference evidence="10" key="1">
    <citation type="submission" date="2021-04" db="EMBL/GenBank/DDBJ databases">
        <authorList>
            <consortium name="Wellcome Sanger Institute Data Sharing"/>
        </authorList>
    </citation>
    <scope>NUCLEOTIDE SEQUENCE [LARGE SCALE GENOMIC DNA]</scope>
</reference>
<dbReference type="InterPro" id="IPR019792">
    <property type="entry name" value="Gonadoliberin"/>
</dbReference>
<sequence length="104" mass="11590">MFGRFLHRRMGVKTLALGLLLVGTLVPQHCCQHWSYGLSPGGKRELDSFPDTLANVIESVPHVDSPCSALQCPGDSPLARIYKMKGFLGSIMDRDNGHRTYQKY</sequence>
<evidence type="ECO:0000256" key="2">
    <source>
        <dbReference type="ARBA" id="ARBA00010968"/>
    </source>
</evidence>
<dbReference type="PANTHER" id="PTHR10522">
    <property type="entry name" value="GONADOLIBERIN"/>
    <property type="match status" value="1"/>
</dbReference>
<dbReference type="PANTHER" id="PTHR10522:SF0">
    <property type="entry name" value="PROGONADOLIBERIN-1"/>
    <property type="match status" value="1"/>
</dbReference>
<comment type="subcellular location">
    <subcellularLocation>
        <location evidence="1">Secreted</location>
    </subcellularLocation>
</comment>
<feature type="signal peptide" evidence="9">
    <location>
        <begin position="1"/>
        <end position="31"/>
    </location>
</feature>
<keyword evidence="6 9" id="KW-0732">Signal</keyword>
<dbReference type="Ensembl" id="ENSENLT00000017492.1">
    <property type="protein sequence ID" value="ENSENLP00000016874.1"/>
    <property type="gene ID" value="ENSENLG00000007761.1"/>
</dbReference>
<dbReference type="GO" id="GO:0005615">
    <property type="term" value="C:extracellular space"/>
    <property type="evidence" value="ECO:0007669"/>
    <property type="project" value="TreeGrafter"/>
</dbReference>
<dbReference type="Proteomes" id="UP000472264">
    <property type="component" value="Chromosome 9"/>
</dbReference>
<proteinExistence type="inferred from homology"/>
<reference evidence="10" key="2">
    <citation type="submission" date="2025-08" db="UniProtKB">
        <authorList>
            <consortium name="Ensembl"/>
        </authorList>
    </citation>
    <scope>IDENTIFICATION</scope>
</reference>
<keyword evidence="11" id="KW-1185">Reference proteome</keyword>
<evidence type="ECO:0008006" key="12">
    <source>
        <dbReference type="Google" id="ProtNLM"/>
    </source>
</evidence>
<evidence type="ECO:0000256" key="9">
    <source>
        <dbReference type="SAM" id="SignalP"/>
    </source>
</evidence>
<keyword evidence="8" id="KW-0873">Pyrrolidone carboxylic acid</keyword>
<reference evidence="10" key="3">
    <citation type="submission" date="2025-09" db="UniProtKB">
        <authorList>
            <consortium name="Ensembl"/>
        </authorList>
    </citation>
    <scope>IDENTIFICATION</scope>
</reference>
<dbReference type="PROSITE" id="PS00473">
    <property type="entry name" value="GNRH"/>
    <property type="match status" value="1"/>
</dbReference>
<feature type="chain" id="PRO_5025672730" description="Gonadoliberin" evidence="9">
    <location>
        <begin position="32"/>
        <end position="104"/>
    </location>
</feature>
<evidence type="ECO:0000313" key="11">
    <source>
        <dbReference type="Proteomes" id="UP000472264"/>
    </source>
</evidence>
<name>A0A665UCP4_ECHNA</name>
<keyword evidence="7" id="KW-0027">Amidation</keyword>
<dbReference type="AlphaFoldDB" id="A0A665UCP4"/>
<evidence type="ECO:0000256" key="4">
    <source>
        <dbReference type="ARBA" id="ARBA00022685"/>
    </source>
</evidence>
<keyword evidence="5" id="KW-0372">Hormone</keyword>
<dbReference type="InParanoid" id="A0A665UCP4"/>
<dbReference type="InterPro" id="IPR002012">
    <property type="entry name" value="GnRH"/>
</dbReference>
<gene>
    <name evidence="10" type="primary">gnrh1</name>
</gene>
<accession>A0A665UCP4</accession>
<comment type="similarity">
    <text evidence="2">Belongs to the GnRH family.</text>
</comment>
<evidence type="ECO:0000256" key="5">
    <source>
        <dbReference type="ARBA" id="ARBA00022702"/>
    </source>
</evidence>
<organism evidence="10 11">
    <name type="scientific">Echeneis naucrates</name>
    <name type="common">Live sharksucker</name>
    <dbReference type="NCBI Taxonomy" id="173247"/>
    <lineage>
        <taxon>Eukaryota</taxon>
        <taxon>Metazoa</taxon>
        <taxon>Chordata</taxon>
        <taxon>Craniata</taxon>
        <taxon>Vertebrata</taxon>
        <taxon>Euteleostomi</taxon>
        <taxon>Actinopterygii</taxon>
        <taxon>Neopterygii</taxon>
        <taxon>Teleostei</taxon>
        <taxon>Neoteleostei</taxon>
        <taxon>Acanthomorphata</taxon>
        <taxon>Carangaria</taxon>
        <taxon>Carangiformes</taxon>
        <taxon>Echeneidae</taxon>
        <taxon>Echeneis</taxon>
    </lineage>
</organism>
<evidence type="ECO:0000256" key="1">
    <source>
        <dbReference type="ARBA" id="ARBA00004613"/>
    </source>
</evidence>
<evidence type="ECO:0000256" key="3">
    <source>
        <dbReference type="ARBA" id="ARBA00022525"/>
    </source>
</evidence>
<dbReference type="GO" id="GO:0005183">
    <property type="term" value="F:gonadotropin hormone-releasing hormone activity"/>
    <property type="evidence" value="ECO:0007669"/>
    <property type="project" value="TreeGrafter"/>
</dbReference>
<keyword evidence="4" id="KW-0165">Cleavage on pair of basic residues</keyword>
<dbReference type="GO" id="GO:0031530">
    <property type="term" value="F:gonadotropin-releasing hormone receptor binding"/>
    <property type="evidence" value="ECO:0007669"/>
    <property type="project" value="TreeGrafter"/>
</dbReference>
<evidence type="ECO:0000256" key="7">
    <source>
        <dbReference type="ARBA" id="ARBA00022815"/>
    </source>
</evidence>
<keyword evidence="3" id="KW-0964">Secreted</keyword>
<dbReference type="OMA" id="CQHWSFG"/>
<evidence type="ECO:0000256" key="6">
    <source>
        <dbReference type="ARBA" id="ARBA00022729"/>
    </source>
</evidence>
<evidence type="ECO:0000313" key="10">
    <source>
        <dbReference type="Ensembl" id="ENSENLP00000016874.1"/>
    </source>
</evidence>